<sequence>MRWILSAYVLFGAAMAVFADLGQYPPGISQLHALPMGDKLLHLMISGGFALLLNCWLIGSRWGKPWRTLLWGTLIAAALCTVEEATNLFTPYRGAELLDLAANYAGILLIGAVPVALHLLIRPPAAALPQANPLGGE</sequence>
<accession>A0A5C5ZE64</accession>
<dbReference type="Proteomes" id="UP000318478">
    <property type="component" value="Unassembled WGS sequence"/>
</dbReference>
<feature type="transmembrane region" description="Helical" evidence="1">
    <location>
        <begin position="101"/>
        <end position="121"/>
    </location>
</feature>
<keyword evidence="1" id="KW-0812">Transmembrane</keyword>
<keyword evidence="1" id="KW-1133">Transmembrane helix</keyword>
<proteinExistence type="predicted"/>
<evidence type="ECO:0000256" key="1">
    <source>
        <dbReference type="SAM" id="Phobius"/>
    </source>
</evidence>
<comment type="caution">
    <text evidence="2">The sequence shown here is derived from an EMBL/GenBank/DDBJ whole genome shotgun (WGS) entry which is preliminary data.</text>
</comment>
<keyword evidence="1" id="KW-0472">Membrane</keyword>
<dbReference type="RefSeq" id="WP_146583716.1">
    <property type="nucleotide sequence ID" value="NZ_SJPO01000001.1"/>
</dbReference>
<evidence type="ECO:0008006" key="4">
    <source>
        <dbReference type="Google" id="ProtNLM"/>
    </source>
</evidence>
<keyword evidence="3" id="KW-1185">Reference proteome</keyword>
<protein>
    <recommendedName>
        <fullName evidence="4">VanZ like family protein</fullName>
    </recommendedName>
</protein>
<gene>
    <name evidence="2" type="ORF">Pla123a_02620</name>
</gene>
<reference evidence="2 3" key="1">
    <citation type="submission" date="2019-02" db="EMBL/GenBank/DDBJ databases">
        <title>Deep-cultivation of Planctomycetes and their phenomic and genomic characterization uncovers novel biology.</title>
        <authorList>
            <person name="Wiegand S."/>
            <person name="Jogler M."/>
            <person name="Boedeker C."/>
            <person name="Pinto D."/>
            <person name="Vollmers J."/>
            <person name="Rivas-Marin E."/>
            <person name="Kohn T."/>
            <person name="Peeters S.H."/>
            <person name="Heuer A."/>
            <person name="Rast P."/>
            <person name="Oberbeckmann S."/>
            <person name="Bunk B."/>
            <person name="Jeske O."/>
            <person name="Meyerdierks A."/>
            <person name="Storesund J.E."/>
            <person name="Kallscheuer N."/>
            <person name="Luecker S."/>
            <person name="Lage O.M."/>
            <person name="Pohl T."/>
            <person name="Merkel B.J."/>
            <person name="Hornburger P."/>
            <person name="Mueller R.-W."/>
            <person name="Bruemmer F."/>
            <person name="Labrenz M."/>
            <person name="Spormann A.M."/>
            <person name="Op Den Camp H."/>
            <person name="Overmann J."/>
            <person name="Amann R."/>
            <person name="Jetten M.S.M."/>
            <person name="Mascher T."/>
            <person name="Medema M.H."/>
            <person name="Devos D.P."/>
            <person name="Kaster A.-K."/>
            <person name="Ovreas L."/>
            <person name="Rohde M."/>
            <person name="Galperin M.Y."/>
            <person name="Jogler C."/>
        </authorList>
    </citation>
    <scope>NUCLEOTIDE SEQUENCE [LARGE SCALE GENOMIC DNA]</scope>
    <source>
        <strain evidence="2 3">Pla123a</strain>
    </source>
</reference>
<evidence type="ECO:0000313" key="3">
    <source>
        <dbReference type="Proteomes" id="UP000318478"/>
    </source>
</evidence>
<dbReference type="AlphaFoldDB" id="A0A5C5ZE64"/>
<feature type="transmembrane region" description="Helical" evidence="1">
    <location>
        <begin position="40"/>
        <end position="57"/>
    </location>
</feature>
<evidence type="ECO:0000313" key="2">
    <source>
        <dbReference type="EMBL" id="TWT85455.1"/>
    </source>
</evidence>
<name>A0A5C5ZE64_9BACT</name>
<dbReference type="OrthoDB" id="288647at2"/>
<organism evidence="2 3">
    <name type="scientific">Posidoniimonas polymericola</name>
    <dbReference type="NCBI Taxonomy" id="2528002"/>
    <lineage>
        <taxon>Bacteria</taxon>
        <taxon>Pseudomonadati</taxon>
        <taxon>Planctomycetota</taxon>
        <taxon>Planctomycetia</taxon>
        <taxon>Pirellulales</taxon>
        <taxon>Lacipirellulaceae</taxon>
        <taxon>Posidoniimonas</taxon>
    </lineage>
</organism>
<dbReference type="EMBL" id="SJPO01000001">
    <property type="protein sequence ID" value="TWT85455.1"/>
    <property type="molecule type" value="Genomic_DNA"/>
</dbReference>